<dbReference type="Gene3D" id="3.40.33.10">
    <property type="entry name" value="CAP"/>
    <property type="match status" value="1"/>
</dbReference>
<proteinExistence type="predicted"/>
<reference evidence="4" key="1">
    <citation type="submission" date="2013-02" db="EMBL/GenBank/DDBJ databases">
        <authorList>
            <person name="Hughes D."/>
        </authorList>
    </citation>
    <scope>NUCLEOTIDE SEQUENCE</scope>
    <source>
        <strain>Durham</strain>
        <strain evidence="4">NC isolate 2 -- Noor lab</strain>
    </source>
</reference>
<evidence type="ECO:0000313" key="3">
    <source>
        <dbReference type="EnsemblMetazoa" id="MESCA001008-PA"/>
    </source>
</evidence>
<name>T1GCJ3_MEGSC</name>
<keyword evidence="2" id="KW-0964">Secreted</keyword>
<protein>
    <submittedName>
        <fullName evidence="3">Uncharacterized protein</fullName>
    </submittedName>
</protein>
<dbReference type="EnsemblMetazoa" id="MESCA001008-RA">
    <property type="protein sequence ID" value="MESCA001008-PA"/>
    <property type="gene ID" value="MESCA001008"/>
</dbReference>
<reference evidence="3" key="2">
    <citation type="submission" date="2015-06" db="UniProtKB">
        <authorList>
            <consortium name="EnsemblMetazoa"/>
        </authorList>
    </citation>
    <scope>IDENTIFICATION</scope>
</reference>
<dbReference type="SUPFAM" id="SSF55797">
    <property type="entry name" value="PR-1-like"/>
    <property type="match status" value="1"/>
</dbReference>
<dbReference type="HOGENOM" id="CLU_1888141_0_0_1"/>
<evidence type="ECO:0000313" key="4">
    <source>
        <dbReference type="Proteomes" id="UP000015102"/>
    </source>
</evidence>
<dbReference type="Proteomes" id="UP000015102">
    <property type="component" value="Unassembled WGS sequence"/>
</dbReference>
<dbReference type="EMBL" id="CAQQ02082006">
    <property type="status" value="NOT_ANNOTATED_CDS"/>
    <property type="molecule type" value="Genomic_DNA"/>
</dbReference>
<comment type="subcellular location">
    <subcellularLocation>
        <location evidence="1">Secreted</location>
    </subcellularLocation>
</comment>
<keyword evidence="4" id="KW-1185">Reference proteome</keyword>
<accession>T1GCJ3</accession>
<evidence type="ECO:0000256" key="2">
    <source>
        <dbReference type="ARBA" id="ARBA00022525"/>
    </source>
</evidence>
<dbReference type="AlphaFoldDB" id="T1GCJ3"/>
<dbReference type="InterPro" id="IPR035940">
    <property type="entry name" value="CAP_sf"/>
</dbReference>
<evidence type="ECO:0000256" key="1">
    <source>
        <dbReference type="ARBA" id="ARBA00004613"/>
    </source>
</evidence>
<organism evidence="3 4">
    <name type="scientific">Megaselia scalaris</name>
    <name type="common">Humpbacked fly</name>
    <name type="synonym">Phora scalaris</name>
    <dbReference type="NCBI Taxonomy" id="36166"/>
    <lineage>
        <taxon>Eukaryota</taxon>
        <taxon>Metazoa</taxon>
        <taxon>Ecdysozoa</taxon>
        <taxon>Arthropoda</taxon>
        <taxon>Hexapoda</taxon>
        <taxon>Insecta</taxon>
        <taxon>Pterygota</taxon>
        <taxon>Neoptera</taxon>
        <taxon>Endopterygota</taxon>
        <taxon>Diptera</taxon>
        <taxon>Brachycera</taxon>
        <taxon>Muscomorpha</taxon>
        <taxon>Platypezoidea</taxon>
        <taxon>Phoridae</taxon>
        <taxon>Megaseliini</taxon>
        <taxon>Megaselia</taxon>
    </lineage>
</organism>
<sequence length="135" mass="15928">MHWYTVRNVPLEDMLSQELEYWFEEYTYTKFHDLIEVPEEYSENHVGRFSLMIYENANRIGCSAGISQFTFGIFTRYHYLENLSISGQENTVLDILTEFDNLPMQFISGKECERSDAKTPFGWIVCGCFKHISHT</sequence>
<dbReference type="EMBL" id="CAQQ02082005">
    <property type="status" value="NOT_ANNOTATED_CDS"/>
    <property type="molecule type" value="Genomic_DNA"/>
</dbReference>